<feature type="transmembrane region" description="Helical" evidence="5">
    <location>
        <begin position="44"/>
        <end position="65"/>
    </location>
</feature>
<dbReference type="GO" id="GO:0016020">
    <property type="term" value="C:membrane"/>
    <property type="evidence" value="ECO:0007669"/>
    <property type="project" value="UniProtKB-SubCell"/>
</dbReference>
<proteinExistence type="predicted"/>
<evidence type="ECO:0000256" key="5">
    <source>
        <dbReference type="SAM" id="Phobius"/>
    </source>
</evidence>
<sequence>MAQQHTPVRAALPTVLILSASIPSGMITAVVVDQIHSNSLTLRFVLEGLAAGTFVYVSCVEMLSVELGHSHGHSHGGNSGQHSAHGHQASPFQGLMKAAAVVFGVLLFWGLKFARGGHH</sequence>
<keyword evidence="3 5" id="KW-1133">Transmembrane helix</keyword>
<comment type="subcellular location">
    <subcellularLocation>
        <location evidence="1">Membrane</location>
        <topology evidence="1">Multi-pass membrane protein</topology>
    </subcellularLocation>
</comment>
<gene>
    <name evidence="6" type="ORF">TELCIR_04043</name>
</gene>
<feature type="transmembrane region" description="Helical" evidence="5">
    <location>
        <begin position="12"/>
        <end position="32"/>
    </location>
</feature>
<dbReference type="AlphaFoldDB" id="A0A2G9UUX1"/>
<organism evidence="6 7">
    <name type="scientific">Teladorsagia circumcincta</name>
    <name type="common">Brown stomach worm</name>
    <name type="synonym">Ostertagia circumcincta</name>
    <dbReference type="NCBI Taxonomy" id="45464"/>
    <lineage>
        <taxon>Eukaryota</taxon>
        <taxon>Metazoa</taxon>
        <taxon>Ecdysozoa</taxon>
        <taxon>Nematoda</taxon>
        <taxon>Chromadorea</taxon>
        <taxon>Rhabditida</taxon>
        <taxon>Rhabditina</taxon>
        <taxon>Rhabditomorpha</taxon>
        <taxon>Strongyloidea</taxon>
        <taxon>Trichostrongylidae</taxon>
        <taxon>Teladorsagia</taxon>
    </lineage>
</organism>
<dbReference type="OrthoDB" id="448280at2759"/>
<dbReference type="Pfam" id="PF02535">
    <property type="entry name" value="Zip"/>
    <property type="match status" value="1"/>
</dbReference>
<dbReference type="Proteomes" id="UP000230423">
    <property type="component" value="Unassembled WGS sequence"/>
</dbReference>
<evidence type="ECO:0000256" key="4">
    <source>
        <dbReference type="ARBA" id="ARBA00023136"/>
    </source>
</evidence>
<evidence type="ECO:0000256" key="3">
    <source>
        <dbReference type="ARBA" id="ARBA00022989"/>
    </source>
</evidence>
<evidence type="ECO:0000256" key="1">
    <source>
        <dbReference type="ARBA" id="ARBA00004141"/>
    </source>
</evidence>
<evidence type="ECO:0000256" key="2">
    <source>
        <dbReference type="ARBA" id="ARBA00022692"/>
    </source>
</evidence>
<dbReference type="EMBL" id="KZ345356">
    <property type="protein sequence ID" value="PIO73953.1"/>
    <property type="molecule type" value="Genomic_DNA"/>
</dbReference>
<dbReference type="InterPro" id="IPR003689">
    <property type="entry name" value="ZIP"/>
</dbReference>
<keyword evidence="7" id="KW-1185">Reference proteome</keyword>
<accession>A0A2G9UUX1</accession>
<reference evidence="6 7" key="1">
    <citation type="submission" date="2015-09" db="EMBL/GenBank/DDBJ databases">
        <title>Draft genome of the parasitic nematode Teladorsagia circumcincta isolate WARC Sus (inbred).</title>
        <authorList>
            <person name="Mitreva M."/>
        </authorList>
    </citation>
    <scope>NUCLEOTIDE SEQUENCE [LARGE SCALE GENOMIC DNA]</scope>
    <source>
        <strain evidence="6 7">S</strain>
    </source>
</reference>
<name>A0A2G9UUX1_TELCI</name>
<evidence type="ECO:0008006" key="8">
    <source>
        <dbReference type="Google" id="ProtNLM"/>
    </source>
</evidence>
<keyword evidence="2 5" id="KW-0812">Transmembrane</keyword>
<dbReference type="GO" id="GO:0046873">
    <property type="term" value="F:metal ion transmembrane transporter activity"/>
    <property type="evidence" value="ECO:0007669"/>
    <property type="project" value="InterPro"/>
</dbReference>
<keyword evidence="4 5" id="KW-0472">Membrane</keyword>
<evidence type="ECO:0000313" key="7">
    <source>
        <dbReference type="Proteomes" id="UP000230423"/>
    </source>
</evidence>
<protein>
    <recommendedName>
        <fullName evidence="8">Metal cation transporter, ZIP family</fullName>
    </recommendedName>
</protein>
<feature type="transmembrane region" description="Helical" evidence="5">
    <location>
        <begin position="95"/>
        <end position="114"/>
    </location>
</feature>
<evidence type="ECO:0000313" key="6">
    <source>
        <dbReference type="EMBL" id="PIO73953.1"/>
    </source>
</evidence>